<name>A0ABX8N645_9PSED</name>
<dbReference type="Proteomes" id="UP001046350">
    <property type="component" value="Chromosome"/>
</dbReference>
<accession>A0ABX8N645</accession>
<protein>
    <submittedName>
        <fullName evidence="2">RHS repeat-associated core domain-containing protein</fullName>
    </submittedName>
</protein>
<evidence type="ECO:0000256" key="1">
    <source>
        <dbReference type="SAM" id="MobiDB-lite"/>
    </source>
</evidence>
<evidence type="ECO:0000313" key="3">
    <source>
        <dbReference type="Proteomes" id="UP001046350"/>
    </source>
</evidence>
<gene>
    <name evidence="2" type="ORF">KSS94_26410</name>
</gene>
<feature type="compositionally biased region" description="Basic and acidic residues" evidence="1">
    <location>
        <begin position="1"/>
        <end position="12"/>
    </location>
</feature>
<reference evidence="2" key="1">
    <citation type="journal article" date="2021" name="Microorganisms">
        <title>The Ever-Expanding Pseudomonas Genus: Description of 43 New Species and Partition of the Pseudomonas putida Group.</title>
        <authorList>
            <person name="Girard L."/>
            <person name="Lood C."/>
            <person name="Hofte M."/>
            <person name="Vandamme P."/>
            <person name="Rokni-Zadeh H."/>
            <person name="van Noort V."/>
            <person name="Lavigne R."/>
            <person name="De Mot R."/>
        </authorList>
    </citation>
    <scope>NUCLEOTIDE SEQUENCE</scope>
    <source>
        <strain evidence="2">COW40</strain>
    </source>
</reference>
<keyword evidence="3" id="KW-1185">Reference proteome</keyword>
<evidence type="ECO:0000313" key="2">
    <source>
        <dbReference type="EMBL" id="QXH51422.1"/>
    </source>
</evidence>
<organism evidence="2 3">
    <name type="scientific">Pseudomonas fakonensis</name>
    <dbReference type="NCBI Taxonomy" id="2842355"/>
    <lineage>
        <taxon>Bacteria</taxon>
        <taxon>Pseudomonadati</taxon>
        <taxon>Pseudomonadota</taxon>
        <taxon>Gammaproteobacteria</taxon>
        <taxon>Pseudomonadales</taxon>
        <taxon>Pseudomonadaceae</taxon>
        <taxon>Pseudomonas</taxon>
    </lineage>
</organism>
<dbReference type="NCBIfam" id="TIGR03696">
    <property type="entry name" value="Rhs_assc_core"/>
    <property type="match status" value="1"/>
</dbReference>
<dbReference type="InterPro" id="IPR022385">
    <property type="entry name" value="Rhs_assc_core"/>
</dbReference>
<dbReference type="EMBL" id="CP077076">
    <property type="protein sequence ID" value="QXH51422.1"/>
    <property type="molecule type" value="Genomic_DNA"/>
</dbReference>
<sequence>MTSRIVDNDSSKQRLGSQSVPRRGPPRFLGYSPYGYCPRLQSILGFNGEHPDPVTGYYPLGNGYRAFSPSLMRFICPDRMSPFAAGGLNAYAYCQGDPVNFQDPTGEMRFAGPSQWRPPAGPMRWRPPAGPMRWRPPAGPMRWRPPAMSSQRRVFKPLPGHLNGHKLIGFHGSSSKHMDTLKQGPQASFQQRSMYGGEFYATPISKLARDYAKEFNVDGSRYLGPYTVGGVSKPSYGKVYGVYAKNTESWVENVDYSYQREGGVIVFKESIFGDIKIHNQINGTVYDIRTGEAYVFRPYVR</sequence>
<feature type="region of interest" description="Disordered" evidence="1">
    <location>
        <begin position="1"/>
        <end position="27"/>
    </location>
</feature>
<proteinExistence type="predicted"/>